<name>A0A089LUM5_9BACL</name>
<dbReference type="KEGG" id="pste:PSTEL_21105"/>
<dbReference type="HOGENOM" id="CLU_039488_2_0_9"/>
<keyword evidence="2 13" id="KW-0575">Peroxidase</keyword>
<dbReference type="EMBL" id="CP009286">
    <property type="protein sequence ID" value="AIQ65246.1"/>
    <property type="molecule type" value="Genomic_DNA"/>
</dbReference>
<dbReference type="NCBIfam" id="TIGR01412">
    <property type="entry name" value="tat_substr_1"/>
    <property type="match status" value="1"/>
</dbReference>
<dbReference type="STRING" id="169760.PSTEL_21105"/>
<evidence type="ECO:0000256" key="2">
    <source>
        <dbReference type="ARBA" id="ARBA00022559"/>
    </source>
</evidence>
<dbReference type="InterPro" id="IPR011008">
    <property type="entry name" value="Dimeric_a/b-barrel"/>
</dbReference>
<evidence type="ECO:0000256" key="5">
    <source>
        <dbReference type="ARBA" id="ARBA00022729"/>
    </source>
</evidence>
<dbReference type="Proteomes" id="UP000029507">
    <property type="component" value="Chromosome"/>
</dbReference>
<organism evidence="16 17">
    <name type="scientific">Paenibacillus stellifer</name>
    <dbReference type="NCBI Taxonomy" id="169760"/>
    <lineage>
        <taxon>Bacteria</taxon>
        <taxon>Bacillati</taxon>
        <taxon>Bacillota</taxon>
        <taxon>Bacilli</taxon>
        <taxon>Bacillales</taxon>
        <taxon>Paenibacillaceae</taxon>
        <taxon>Paenibacillus</taxon>
    </lineage>
</organism>
<dbReference type="PANTHER" id="PTHR30521">
    <property type="entry name" value="DEFERROCHELATASE/PEROXIDASE"/>
    <property type="match status" value="1"/>
</dbReference>
<comment type="subcellular location">
    <subcellularLocation>
        <location evidence="1">Cell envelope</location>
    </subcellularLocation>
</comment>
<dbReference type="InterPro" id="IPR006311">
    <property type="entry name" value="TAT_signal"/>
</dbReference>
<dbReference type="InterPro" id="IPR006313">
    <property type="entry name" value="EfeB/EfeN"/>
</dbReference>
<dbReference type="GO" id="GO:0005829">
    <property type="term" value="C:cytosol"/>
    <property type="evidence" value="ECO:0007669"/>
    <property type="project" value="TreeGrafter"/>
</dbReference>
<evidence type="ECO:0000259" key="15">
    <source>
        <dbReference type="Pfam" id="PF20628"/>
    </source>
</evidence>
<keyword evidence="6 13" id="KW-0560">Oxidoreductase</keyword>
<sequence>MEQPSSGTKISRRDMLRLTGASGLGLLLGGGAVGGLLAVNSAEGTSSAGTADGGNEFPFYGEHQAGIVTPAQNFLCFASFDVTSDNIADLRKLLKSWTEAADAMISGTLIGSTNDHPNLPPSDTGEADGLAPSRLTLTFGAGPSLFDGRFGLSGSKPAGFQDLPVFRGDQLDPKWCGGDLCVQACADDLQVAFHAIRNLARIARGTAVLRWTQEGFQRTGSADPKGGTPRNLLGFKDGTGNPDTQDAAIMNEVVWAGSEAPAWLKGGTYMAVRRARMRIEVWDRSSLSDQEATFGRHRASGAPIGSKNEFDTLDLSATDSGGRPLIPADSHAAIAHGDGSVKMLRRSYSYSSGLDNITGQLDAGLLFISFQRDLQKQFVETQKKLAASDRLNEYITNMGSAVFACFPGTRQGGYIGQSLLG</sequence>
<dbReference type="SUPFAM" id="SSF54909">
    <property type="entry name" value="Dimeric alpha+beta barrel"/>
    <property type="match status" value="1"/>
</dbReference>
<keyword evidence="4 13" id="KW-0479">Metal-binding</keyword>
<keyword evidence="7 13" id="KW-0408">Iron</keyword>
<evidence type="ECO:0000256" key="10">
    <source>
        <dbReference type="ARBA" id="ARBA00033771"/>
    </source>
</evidence>
<dbReference type="PANTHER" id="PTHR30521:SF4">
    <property type="entry name" value="DEFERROCHELATASE"/>
    <property type="match status" value="1"/>
</dbReference>
<comment type="catalytic activity">
    <reaction evidence="12">
        <text>heme b + 2 H(+) = protoporphyrin IX + Fe(2+)</text>
        <dbReference type="Rhea" id="RHEA:22584"/>
        <dbReference type="ChEBI" id="CHEBI:15378"/>
        <dbReference type="ChEBI" id="CHEBI:29033"/>
        <dbReference type="ChEBI" id="CHEBI:57306"/>
        <dbReference type="ChEBI" id="CHEBI:60344"/>
        <dbReference type="EC" id="4.98.1.1"/>
    </reaction>
    <physiologicalReaction direction="left-to-right" evidence="12">
        <dbReference type="Rhea" id="RHEA:22585"/>
    </physiologicalReaction>
</comment>
<dbReference type="InterPro" id="IPR048328">
    <property type="entry name" value="Dyp_perox_C"/>
</dbReference>
<evidence type="ECO:0000256" key="13">
    <source>
        <dbReference type="RuleBase" id="RU365017"/>
    </source>
</evidence>
<feature type="domain" description="Dyp-type peroxidase N-terminal" evidence="14">
    <location>
        <begin position="64"/>
        <end position="217"/>
    </location>
</feature>
<dbReference type="PROSITE" id="PS51318">
    <property type="entry name" value="TAT"/>
    <property type="match status" value="1"/>
</dbReference>
<evidence type="ECO:0000256" key="1">
    <source>
        <dbReference type="ARBA" id="ARBA00004196"/>
    </source>
</evidence>
<evidence type="ECO:0000259" key="14">
    <source>
        <dbReference type="Pfam" id="PF04261"/>
    </source>
</evidence>
<comment type="similarity">
    <text evidence="9 13">Belongs to the DyP-type peroxidase family.</text>
</comment>
<dbReference type="EC" id="1.11.1.-" evidence="13"/>
<evidence type="ECO:0000256" key="12">
    <source>
        <dbReference type="ARBA" id="ARBA00048856"/>
    </source>
</evidence>
<dbReference type="GO" id="GO:0030313">
    <property type="term" value="C:cell envelope"/>
    <property type="evidence" value="ECO:0007669"/>
    <property type="project" value="UniProtKB-SubCell"/>
</dbReference>
<evidence type="ECO:0000256" key="11">
    <source>
        <dbReference type="ARBA" id="ARBA00033775"/>
    </source>
</evidence>
<evidence type="ECO:0000256" key="7">
    <source>
        <dbReference type="ARBA" id="ARBA00023004"/>
    </source>
</evidence>
<evidence type="ECO:0000313" key="16">
    <source>
        <dbReference type="EMBL" id="AIQ65246.1"/>
    </source>
</evidence>
<proteinExistence type="inferred from homology"/>
<evidence type="ECO:0000256" key="6">
    <source>
        <dbReference type="ARBA" id="ARBA00023002"/>
    </source>
</evidence>
<gene>
    <name evidence="16" type="ORF">PSTEL_21105</name>
</gene>
<comment type="cofactor">
    <cofactor evidence="13">
        <name>heme b</name>
        <dbReference type="ChEBI" id="CHEBI:60344"/>
    </cofactor>
    <text evidence="13">Binds 1 heme b (iron(II)-protoporphyrin IX) group non-covalently per subunit.</text>
</comment>
<dbReference type="NCBIfam" id="TIGR01413">
    <property type="entry name" value="Dyp_perox_fam"/>
    <property type="match status" value="1"/>
</dbReference>
<dbReference type="AlphaFoldDB" id="A0A089LUM5"/>
<dbReference type="GO" id="GO:0020037">
    <property type="term" value="F:heme binding"/>
    <property type="evidence" value="ECO:0007669"/>
    <property type="project" value="InterPro"/>
</dbReference>
<dbReference type="GO" id="GO:0046872">
    <property type="term" value="F:metal ion binding"/>
    <property type="evidence" value="ECO:0007669"/>
    <property type="project" value="UniProtKB-KW"/>
</dbReference>
<evidence type="ECO:0000256" key="9">
    <source>
        <dbReference type="ARBA" id="ARBA00025737"/>
    </source>
</evidence>
<evidence type="ECO:0000313" key="17">
    <source>
        <dbReference type="Proteomes" id="UP000029507"/>
    </source>
</evidence>
<keyword evidence="8" id="KW-0456">Lyase</keyword>
<dbReference type="InterPro" id="IPR006314">
    <property type="entry name" value="Dyp_peroxidase"/>
</dbReference>
<dbReference type="PROSITE" id="PS51404">
    <property type="entry name" value="DYP_PEROXIDASE"/>
    <property type="match status" value="1"/>
</dbReference>
<dbReference type="GO" id="GO:0004601">
    <property type="term" value="F:peroxidase activity"/>
    <property type="evidence" value="ECO:0007669"/>
    <property type="project" value="UniProtKB-KW"/>
</dbReference>
<keyword evidence="5" id="KW-0732">Signal</keyword>
<dbReference type="InterPro" id="IPR048327">
    <property type="entry name" value="Dyp_perox_N"/>
</dbReference>
<comment type="function">
    <text evidence="13">Involved in the recovery of exogenous heme iron. Extracts iron from heme while preserving the protoporphyrin ring intact.</text>
</comment>
<dbReference type="GO" id="GO:0033212">
    <property type="term" value="P:iron import into cell"/>
    <property type="evidence" value="ECO:0007669"/>
    <property type="project" value="InterPro"/>
</dbReference>
<keyword evidence="3 13" id="KW-0349">Heme</keyword>
<dbReference type="Pfam" id="PF20628">
    <property type="entry name" value="Dyp_perox_C"/>
    <property type="match status" value="1"/>
</dbReference>
<dbReference type="Pfam" id="PF04261">
    <property type="entry name" value="Dyp_perox_N"/>
    <property type="match status" value="1"/>
</dbReference>
<feature type="domain" description="Dyp-type peroxidase C-terminal" evidence="15">
    <location>
        <begin position="228"/>
        <end position="409"/>
    </location>
</feature>
<evidence type="ECO:0000256" key="3">
    <source>
        <dbReference type="ARBA" id="ARBA00022617"/>
    </source>
</evidence>
<accession>A0A089LUM5</accession>
<evidence type="ECO:0000256" key="4">
    <source>
        <dbReference type="ARBA" id="ARBA00022723"/>
    </source>
</evidence>
<evidence type="ECO:0000256" key="8">
    <source>
        <dbReference type="ARBA" id="ARBA00023239"/>
    </source>
</evidence>
<protein>
    <recommendedName>
        <fullName evidence="10 13">Deferrochelatase</fullName>
        <ecNumber evidence="13">1.11.1.-</ecNumber>
    </recommendedName>
    <alternativeName>
        <fullName evidence="11 13">Peroxidase EfeB</fullName>
    </alternativeName>
</protein>
<dbReference type="GO" id="GO:0004325">
    <property type="term" value="F:ferrochelatase activity"/>
    <property type="evidence" value="ECO:0007669"/>
    <property type="project" value="UniProtKB-EC"/>
</dbReference>
<reference evidence="16 17" key="1">
    <citation type="submission" date="2014-08" db="EMBL/GenBank/DDBJ databases">
        <title>Comparative genomics of the Paenibacillus odorifer group.</title>
        <authorList>
            <person name="den Bakker H.C."/>
            <person name="Tsai Y.-C."/>
            <person name="Martin N."/>
            <person name="Korlach J."/>
            <person name="Wiedmann M."/>
        </authorList>
    </citation>
    <scope>NUCLEOTIDE SEQUENCE [LARGE SCALE GENOMIC DNA]</scope>
    <source>
        <strain evidence="16 17">DSM 14472</strain>
    </source>
</reference>
<keyword evidence="17" id="KW-1185">Reference proteome</keyword>